<evidence type="ECO:0000313" key="10">
    <source>
        <dbReference type="EMBL" id="GHE63526.1"/>
    </source>
</evidence>
<evidence type="ECO:0000259" key="9">
    <source>
        <dbReference type="PROSITE" id="PS50109"/>
    </source>
</evidence>
<dbReference type="InterPro" id="IPR000014">
    <property type="entry name" value="PAS"/>
</dbReference>
<dbReference type="EC" id="2.7.13.3" evidence="2"/>
<dbReference type="PRINTS" id="PR00344">
    <property type="entry name" value="BCTRLSENSOR"/>
</dbReference>
<keyword evidence="8" id="KW-0472">Membrane</keyword>
<evidence type="ECO:0000256" key="3">
    <source>
        <dbReference type="ARBA" id="ARBA00022679"/>
    </source>
</evidence>
<feature type="transmembrane region" description="Helical" evidence="8">
    <location>
        <begin position="10"/>
        <end position="28"/>
    </location>
</feature>
<protein>
    <recommendedName>
        <fullName evidence="2">histidine kinase</fullName>
        <ecNumber evidence="2">2.7.13.3</ecNumber>
    </recommendedName>
</protein>
<dbReference type="InterPro" id="IPR005467">
    <property type="entry name" value="His_kinase_dom"/>
</dbReference>
<organism evidence="10 11">
    <name type="scientific">Roseivirga thermotolerans</name>
    <dbReference type="NCBI Taxonomy" id="1758176"/>
    <lineage>
        <taxon>Bacteria</taxon>
        <taxon>Pseudomonadati</taxon>
        <taxon>Bacteroidota</taxon>
        <taxon>Cytophagia</taxon>
        <taxon>Cytophagales</taxon>
        <taxon>Roseivirgaceae</taxon>
        <taxon>Roseivirga</taxon>
    </lineage>
</organism>
<gene>
    <name evidence="10" type="ORF">GCM10011340_18600</name>
</gene>
<evidence type="ECO:0000256" key="2">
    <source>
        <dbReference type="ARBA" id="ARBA00012438"/>
    </source>
</evidence>
<dbReference type="Pfam" id="PF13188">
    <property type="entry name" value="PAS_8"/>
    <property type="match status" value="1"/>
</dbReference>
<reference evidence="11" key="1">
    <citation type="journal article" date="2019" name="Int. J. Syst. Evol. Microbiol.">
        <title>The Global Catalogue of Microorganisms (GCM) 10K type strain sequencing project: providing services to taxonomists for standard genome sequencing and annotation.</title>
        <authorList>
            <consortium name="The Broad Institute Genomics Platform"/>
            <consortium name="The Broad Institute Genome Sequencing Center for Infectious Disease"/>
            <person name="Wu L."/>
            <person name="Ma J."/>
        </authorList>
    </citation>
    <scope>NUCLEOTIDE SEQUENCE [LARGE SCALE GENOMIC DNA]</scope>
    <source>
        <strain evidence="11">CGMCC 1.15111</strain>
    </source>
</reference>
<dbReference type="Proteomes" id="UP000658258">
    <property type="component" value="Unassembled WGS sequence"/>
</dbReference>
<dbReference type="EMBL" id="BNAG01000002">
    <property type="protein sequence ID" value="GHE63526.1"/>
    <property type="molecule type" value="Genomic_DNA"/>
</dbReference>
<keyword evidence="7" id="KW-0902">Two-component regulatory system</keyword>
<keyword evidence="4" id="KW-0547">Nucleotide-binding</keyword>
<evidence type="ECO:0000313" key="11">
    <source>
        <dbReference type="Proteomes" id="UP000658258"/>
    </source>
</evidence>
<keyword evidence="6" id="KW-0067">ATP-binding</keyword>
<dbReference type="SUPFAM" id="SSF55874">
    <property type="entry name" value="ATPase domain of HSP90 chaperone/DNA topoisomerase II/histidine kinase"/>
    <property type="match status" value="1"/>
</dbReference>
<keyword evidence="8" id="KW-1133">Transmembrane helix</keyword>
<evidence type="ECO:0000256" key="4">
    <source>
        <dbReference type="ARBA" id="ARBA00022741"/>
    </source>
</evidence>
<comment type="caution">
    <text evidence="10">The sequence shown here is derived from an EMBL/GenBank/DDBJ whole genome shotgun (WGS) entry which is preliminary data.</text>
</comment>
<keyword evidence="3" id="KW-0808">Transferase</keyword>
<dbReference type="PANTHER" id="PTHR43065:SF46">
    <property type="entry name" value="C4-DICARBOXYLATE TRANSPORT SENSOR PROTEIN DCTB"/>
    <property type="match status" value="1"/>
</dbReference>
<dbReference type="CDD" id="cd00075">
    <property type="entry name" value="HATPase"/>
    <property type="match status" value="1"/>
</dbReference>
<proteinExistence type="predicted"/>
<evidence type="ECO:0000256" key="7">
    <source>
        <dbReference type="ARBA" id="ARBA00023012"/>
    </source>
</evidence>
<accession>A0ABQ3I6Y4</accession>
<name>A0ABQ3I6Y4_9BACT</name>
<dbReference type="InterPro" id="IPR036890">
    <property type="entry name" value="HATPase_C_sf"/>
</dbReference>
<dbReference type="InterPro" id="IPR003594">
    <property type="entry name" value="HATPase_dom"/>
</dbReference>
<feature type="transmembrane region" description="Helical" evidence="8">
    <location>
        <begin position="34"/>
        <end position="55"/>
    </location>
</feature>
<dbReference type="SMART" id="SM00387">
    <property type="entry name" value="HATPase_c"/>
    <property type="match status" value="1"/>
</dbReference>
<dbReference type="PANTHER" id="PTHR43065">
    <property type="entry name" value="SENSOR HISTIDINE KINASE"/>
    <property type="match status" value="1"/>
</dbReference>
<dbReference type="Pfam" id="PF02518">
    <property type="entry name" value="HATPase_c"/>
    <property type="match status" value="1"/>
</dbReference>
<keyword evidence="11" id="KW-1185">Reference proteome</keyword>
<keyword evidence="8" id="KW-0812">Transmembrane</keyword>
<evidence type="ECO:0000256" key="1">
    <source>
        <dbReference type="ARBA" id="ARBA00000085"/>
    </source>
</evidence>
<dbReference type="GO" id="GO:0016301">
    <property type="term" value="F:kinase activity"/>
    <property type="evidence" value="ECO:0007669"/>
    <property type="project" value="UniProtKB-KW"/>
</dbReference>
<dbReference type="Gene3D" id="3.30.450.20">
    <property type="entry name" value="PAS domain"/>
    <property type="match status" value="1"/>
</dbReference>
<evidence type="ECO:0000256" key="5">
    <source>
        <dbReference type="ARBA" id="ARBA00022777"/>
    </source>
</evidence>
<keyword evidence="5 10" id="KW-0418">Kinase</keyword>
<dbReference type="InterPro" id="IPR004358">
    <property type="entry name" value="Sig_transdc_His_kin-like_C"/>
</dbReference>
<feature type="domain" description="Histidine kinase" evidence="9">
    <location>
        <begin position="226"/>
        <end position="447"/>
    </location>
</feature>
<comment type="catalytic activity">
    <reaction evidence="1">
        <text>ATP + protein L-histidine = ADP + protein N-phospho-L-histidine.</text>
        <dbReference type="EC" id="2.7.13.3"/>
    </reaction>
</comment>
<dbReference type="PROSITE" id="PS50109">
    <property type="entry name" value="HIS_KIN"/>
    <property type="match status" value="1"/>
</dbReference>
<dbReference type="RefSeq" id="WP_189629954.1">
    <property type="nucleotide sequence ID" value="NZ_BNAG01000002.1"/>
</dbReference>
<dbReference type="Gene3D" id="3.30.565.10">
    <property type="entry name" value="Histidine kinase-like ATPase, C-terminal domain"/>
    <property type="match status" value="1"/>
</dbReference>
<sequence length="452" mass="51245">MEYKYFRWHIIARILLLLALGYSSIYVLTSTHFWLVSFWLILSWLLVLVSLIRYIERSKRELAQFLLSIKQGDFTNTYHFKKKSDLNYAFHEINEVLKELSQEKASNLLYLQTIVEHVRVAVVCYDKDLKIKLYNRAAQQLFGKKQITSIKGIESIAPTIATTIVQMNHGEKALIKAQLNGQLYHLSVLATEFRLKEENFKLVSFQDIKSELDAQEIESWQKLIRVLTHEIKNSVIPISTLSEVLLQMLKTENGSKDISRLDDELIKDVIGGIETIESRSKGLAHFVSTYDRLTKIPKPKIAQTNIKTLINNTLKLFESEFKTRQITVETPNLTGVIQADSDLVEQVIINLIKNAIEALNASRSPVITISTEPLAGELLLKIADNGPGIPDEVLENIFVPFYSTKEGGSGIGLSLSRQIMRLHKGQLTLDTSPHTGTVFTLHFPTRASAPIK</sequence>
<evidence type="ECO:0000256" key="6">
    <source>
        <dbReference type="ARBA" id="ARBA00022840"/>
    </source>
</evidence>
<evidence type="ECO:0000256" key="8">
    <source>
        <dbReference type="SAM" id="Phobius"/>
    </source>
</evidence>